<sequence>MQKLTAFGGPDHMSVKADIIRQLDLVRSKAKQILKALATLQERALMPTQQQQVLLAYTANVLRYVGKADRQTLREHVDDETKDTVCKAIAAALKTEVNSTNFKRTGVMSEFASAALDAVPHWSKDDTFVAMVLDDTKPSALGHVIGKLVDAVDGNVKLDIEHAETVVHCAWNCLQSVWLRSSKPSVRPFLSNGLFKAVMHVCNINNPRVNGAIVDIVGTITQDATTVRYFLAENLPSWTKVRPHLEHALEISRVEGSMSVHKALQDLVNLGQRLKPLVGPGGPSASALNSGVLFNMCLWCNKTEKDDGSKLAECPGCKSAHYCSKECQKRDWKSHKVQCKKIQEQNGADYKAKASDMKTVEIQMFNFLQMHGKRVVRKMWEVAKHAEDTRADLASLGVPGGIERLVASPRLRDYLVSVDFGKGTWSVHIYEAFMAKQDLPSWMLRDDPSLSRHKRIAEMVKLYHDKLEDRVQFLSLCIEASRNNVYCFRDTLFDKSNDTPVITDESVLEFGRDGEAFSFDQGSSHDASDFQNGGRIDILREMEPSSDPLAKMDALRRKEMKQYDGAPIDERKREDKLDSGTTSSYFCRWCNKTEKDGGIKLTECPGCKSVHYCSTECSKLDWKSHKVKCKKLQKQSSAP</sequence>
<dbReference type="Gene3D" id="1.10.220.160">
    <property type="match status" value="1"/>
</dbReference>
<dbReference type="Proteomes" id="UP000660262">
    <property type="component" value="Unassembled WGS sequence"/>
</dbReference>
<dbReference type="PANTHER" id="PTHR10237">
    <property type="entry name" value="DEFORMED EPIDERMAL AUTOREGULATORY FACTOR 1 HOMOLOG SUPPRESSIN"/>
    <property type="match status" value="1"/>
</dbReference>
<dbReference type="EMBL" id="BNJQ01000005">
    <property type="protein sequence ID" value="GHP03256.1"/>
    <property type="molecule type" value="Genomic_DNA"/>
</dbReference>
<dbReference type="InterPro" id="IPR046341">
    <property type="entry name" value="SET_dom_sf"/>
</dbReference>
<dbReference type="PANTHER" id="PTHR10237:SF14">
    <property type="entry name" value="MYND-TYPE DOMAIN-CONTAINING PROTEIN"/>
    <property type="match status" value="1"/>
</dbReference>
<keyword evidence="2 4" id="KW-0863">Zinc-finger</keyword>
<reference evidence="6" key="1">
    <citation type="submission" date="2020-10" db="EMBL/GenBank/DDBJ databases">
        <title>Unveiling of a novel bifunctional photoreceptor, Dualchrome1, isolated from a cosmopolitan green alga.</title>
        <authorList>
            <person name="Suzuki S."/>
            <person name="Kawachi M."/>
        </authorList>
    </citation>
    <scope>NUCLEOTIDE SEQUENCE</scope>
    <source>
        <strain evidence="6">NIES 2893</strain>
    </source>
</reference>
<dbReference type="InterPro" id="IPR002893">
    <property type="entry name" value="Znf_MYND"/>
</dbReference>
<evidence type="ECO:0000256" key="1">
    <source>
        <dbReference type="ARBA" id="ARBA00022723"/>
    </source>
</evidence>
<dbReference type="OrthoDB" id="5231159at2759"/>
<keyword evidence="7" id="KW-1185">Reference proteome</keyword>
<dbReference type="PROSITE" id="PS50865">
    <property type="entry name" value="ZF_MYND_2"/>
    <property type="match status" value="2"/>
</dbReference>
<dbReference type="PROSITE" id="PS01360">
    <property type="entry name" value="ZF_MYND_1"/>
    <property type="match status" value="2"/>
</dbReference>
<name>A0A830H7Q6_9CHLO</name>
<organism evidence="6 7">
    <name type="scientific">Pycnococcus provasolii</name>
    <dbReference type="NCBI Taxonomy" id="41880"/>
    <lineage>
        <taxon>Eukaryota</taxon>
        <taxon>Viridiplantae</taxon>
        <taxon>Chlorophyta</taxon>
        <taxon>Pseudoscourfieldiophyceae</taxon>
        <taxon>Pseudoscourfieldiales</taxon>
        <taxon>Pycnococcaceae</taxon>
        <taxon>Pycnococcus</taxon>
    </lineage>
</organism>
<dbReference type="InterPro" id="IPR024119">
    <property type="entry name" value="TF_DEAF-1"/>
</dbReference>
<evidence type="ECO:0000313" key="7">
    <source>
        <dbReference type="Proteomes" id="UP000660262"/>
    </source>
</evidence>
<evidence type="ECO:0000256" key="3">
    <source>
        <dbReference type="ARBA" id="ARBA00022833"/>
    </source>
</evidence>
<dbReference type="Pfam" id="PF01753">
    <property type="entry name" value="zf-MYND"/>
    <property type="match status" value="2"/>
</dbReference>
<dbReference type="GO" id="GO:0000981">
    <property type="term" value="F:DNA-binding transcription factor activity, RNA polymerase II-specific"/>
    <property type="evidence" value="ECO:0007669"/>
    <property type="project" value="TreeGrafter"/>
</dbReference>
<dbReference type="SUPFAM" id="SSF144232">
    <property type="entry name" value="HIT/MYND zinc finger-like"/>
    <property type="match status" value="2"/>
</dbReference>
<proteinExistence type="predicted"/>
<keyword evidence="1" id="KW-0479">Metal-binding</keyword>
<evidence type="ECO:0000313" key="6">
    <source>
        <dbReference type="EMBL" id="GHP03256.1"/>
    </source>
</evidence>
<evidence type="ECO:0000256" key="4">
    <source>
        <dbReference type="PROSITE-ProRule" id="PRU00134"/>
    </source>
</evidence>
<dbReference type="AlphaFoldDB" id="A0A830H7Q6"/>
<gene>
    <name evidence="6" type="ORF">PPROV_000201100</name>
</gene>
<keyword evidence="3" id="KW-0862">Zinc</keyword>
<dbReference type="GO" id="GO:0005634">
    <property type="term" value="C:nucleus"/>
    <property type="evidence" value="ECO:0007669"/>
    <property type="project" value="TreeGrafter"/>
</dbReference>
<accession>A0A830H7Q6</accession>
<evidence type="ECO:0000256" key="2">
    <source>
        <dbReference type="ARBA" id="ARBA00022771"/>
    </source>
</evidence>
<dbReference type="GO" id="GO:0008270">
    <property type="term" value="F:zinc ion binding"/>
    <property type="evidence" value="ECO:0007669"/>
    <property type="project" value="UniProtKB-KW"/>
</dbReference>
<evidence type="ECO:0000259" key="5">
    <source>
        <dbReference type="PROSITE" id="PS50865"/>
    </source>
</evidence>
<dbReference type="Gene3D" id="6.10.140.2220">
    <property type="match status" value="2"/>
</dbReference>
<feature type="domain" description="MYND-type" evidence="5">
    <location>
        <begin position="297"/>
        <end position="339"/>
    </location>
</feature>
<dbReference type="Gene3D" id="2.170.270.10">
    <property type="entry name" value="SET domain"/>
    <property type="match status" value="1"/>
</dbReference>
<protein>
    <recommendedName>
        <fullName evidence="5">MYND-type domain-containing protein</fullName>
    </recommendedName>
</protein>
<comment type="caution">
    <text evidence="6">The sequence shown here is derived from an EMBL/GenBank/DDBJ whole genome shotgun (WGS) entry which is preliminary data.</text>
</comment>
<feature type="domain" description="MYND-type" evidence="5">
    <location>
        <begin position="587"/>
        <end position="629"/>
    </location>
</feature>